<dbReference type="STRING" id="13035.Dacsa_3398"/>
<gene>
    <name evidence="1" type="ORF">Dacsa_3398</name>
</gene>
<proteinExistence type="predicted"/>
<dbReference type="Proteomes" id="UP000010482">
    <property type="component" value="Chromosome"/>
</dbReference>
<reference evidence="1" key="1">
    <citation type="submission" date="2012-04" db="EMBL/GenBank/DDBJ databases">
        <title>Finished genome of Dactylococcopsis salina PCC 8305.</title>
        <authorList>
            <consortium name="US DOE Joint Genome Institute"/>
            <person name="Gugger M."/>
            <person name="Coursin T."/>
            <person name="Rippka R."/>
            <person name="Tandeau De Marsac N."/>
            <person name="Huntemann M."/>
            <person name="Wei C.-L."/>
            <person name="Han J."/>
            <person name="Detter J.C."/>
            <person name="Han C."/>
            <person name="Tapia R."/>
            <person name="Daligault H."/>
            <person name="Chen A."/>
            <person name="Krypides N."/>
            <person name="Mavromatis K."/>
            <person name="Markowitz V."/>
            <person name="Szeto E."/>
            <person name="Ivanova N."/>
            <person name="Ovchinnikova G."/>
            <person name="Pagani I."/>
            <person name="Pati A."/>
            <person name="Goodwin L."/>
            <person name="Peters L."/>
            <person name="Pitluck S."/>
            <person name="Woyke T."/>
            <person name="Kerfeld C."/>
        </authorList>
    </citation>
    <scope>NUCLEOTIDE SEQUENCE [LARGE SCALE GENOMIC DNA]</scope>
    <source>
        <strain evidence="1">PCC 8305</strain>
    </source>
</reference>
<keyword evidence="2" id="KW-1185">Reference proteome</keyword>
<organism evidence="1 2">
    <name type="scientific">Dactylococcopsis salina (strain PCC 8305)</name>
    <name type="common">Myxobactron salinum</name>
    <dbReference type="NCBI Taxonomy" id="13035"/>
    <lineage>
        <taxon>Bacteria</taxon>
        <taxon>Bacillati</taxon>
        <taxon>Cyanobacteriota</taxon>
        <taxon>Cyanophyceae</taxon>
        <taxon>Nodosilineales</taxon>
        <taxon>Cymatolegaceae</taxon>
        <taxon>Dactylococcopsis</taxon>
    </lineage>
</organism>
<accession>K9YY69</accession>
<sequence length="44" mass="4930">MLILIQKIISLIMTIFLNSQAHSAIVDDPKGESLPSRYDKIRGC</sequence>
<name>K9YY69_DACS8</name>
<dbReference type="HOGENOM" id="CLU_3215215_0_0_3"/>
<dbReference type="EMBL" id="CP003944">
    <property type="protein sequence ID" value="AFZ51896.1"/>
    <property type="molecule type" value="Genomic_DNA"/>
</dbReference>
<protein>
    <submittedName>
        <fullName evidence="1">Uncharacterized protein</fullName>
    </submittedName>
</protein>
<dbReference type="KEGG" id="dsl:Dacsa_3398"/>
<evidence type="ECO:0000313" key="1">
    <source>
        <dbReference type="EMBL" id="AFZ51896.1"/>
    </source>
</evidence>
<evidence type="ECO:0000313" key="2">
    <source>
        <dbReference type="Proteomes" id="UP000010482"/>
    </source>
</evidence>
<dbReference type="AlphaFoldDB" id="K9YY69"/>